<name>A0A9X6UC88_BACCE</name>
<dbReference type="RefSeq" id="WP_098126465.1">
    <property type="nucleotide sequence ID" value="NZ_NUAN01000071.1"/>
</dbReference>
<proteinExistence type="predicted"/>
<accession>A0A9X6UC88</accession>
<protein>
    <submittedName>
        <fullName evidence="1">Uncharacterized protein</fullName>
    </submittedName>
</protein>
<dbReference type="Proteomes" id="UP000220691">
    <property type="component" value="Unassembled WGS sequence"/>
</dbReference>
<gene>
    <name evidence="1" type="ORF">CN553_12755</name>
</gene>
<organism evidence="1 2">
    <name type="scientific">Bacillus cereus</name>
    <dbReference type="NCBI Taxonomy" id="1396"/>
    <lineage>
        <taxon>Bacteria</taxon>
        <taxon>Bacillati</taxon>
        <taxon>Bacillota</taxon>
        <taxon>Bacilli</taxon>
        <taxon>Bacillales</taxon>
        <taxon>Bacillaceae</taxon>
        <taxon>Bacillus</taxon>
        <taxon>Bacillus cereus group</taxon>
    </lineage>
</organism>
<dbReference type="EMBL" id="NUAN01000071">
    <property type="protein sequence ID" value="PEN97900.1"/>
    <property type="molecule type" value="Genomic_DNA"/>
</dbReference>
<evidence type="ECO:0000313" key="1">
    <source>
        <dbReference type="EMBL" id="PEN97900.1"/>
    </source>
</evidence>
<reference evidence="1 2" key="1">
    <citation type="submission" date="2017-09" db="EMBL/GenBank/DDBJ databases">
        <title>Large-scale bioinformatics analysis of Bacillus genomes uncovers conserved roles of natural products in bacterial physiology.</title>
        <authorList>
            <consortium name="Agbiome Team Llc"/>
            <person name="Bleich R.M."/>
            <person name="Kirk G.J."/>
            <person name="Santa Maria K.C."/>
            <person name="Allen S.E."/>
            <person name="Farag S."/>
            <person name="Shank E.A."/>
            <person name="Bowers A."/>
        </authorList>
    </citation>
    <scope>NUCLEOTIDE SEQUENCE [LARGE SCALE GENOMIC DNA]</scope>
    <source>
        <strain evidence="1 2">AFS027647</strain>
    </source>
</reference>
<evidence type="ECO:0000313" key="2">
    <source>
        <dbReference type="Proteomes" id="UP000220691"/>
    </source>
</evidence>
<sequence>MKQVIDATNCVLFMKPSDIIGSNATYIGSATTEVEPVRENKLPDIDEDFINMSVSEVILKYIKQKYCEKFTWEQIVLATYGEAVLIAPLYWTAIEYLKEHK</sequence>
<dbReference type="AlphaFoldDB" id="A0A9X6UC88"/>
<comment type="caution">
    <text evidence="1">The sequence shown here is derived from an EMBL/GenBank/DDBJ whole genome shotgun (WGS) entry which is preliminary data.</text>
</comment>